<dbReference type="AlphaFoldDB" id="A0A0L0ULA0"/>
<gene>
    <name evidence="1" type="ORF">PSTG_19116</name>
</gene>
<reference evidence="2" key="1">
    <citation type="submission" date="2014-03" db="EMBL/GenBank/DDBJ databases">
        <title>The Genome Sequence of Puccinia striiformis f. sp. tritici PST-78.</title>
        <authorList>
            <consortium name="The Broad Institute Genome Sequencing Platform"/>
            <person name="Cuomo C."/>
            <person name="Hulbert S."/>
            <person name="Chen X."/>
            <person name="Walker B."/>
            <person name="Young S.K."/>
            <person name="Zeng Q."/>
            <person name="Gargeya S."/>
            <person name="Fitzgerald M."/>
            <person name="Haas B."/>
            <person name="Abouelleil A."/>
            <person name="Alvarado L."/>
            <person name="Arachchi H.M."/>
            <person name="Berlin A.M."/>
            <person name="Chapman S.B."/>
            <person name="Goldberg J."/>
            <person name="Griggs A."/>
            <person name="Gujja S."/>
            <person name="Hansen M."/>
            <person name="Howarth C."/>
            <person name="Imamovic A."/>
            <person name="Larimer J."/>
            <person name="McCowan C."/>
            <person name="Montmayeur A."/>
            <person name="Murphy C."/>
            <person name="Neiman D."/>
            <person name="Pearson M."/>
            <person name="Priest M."/>
            <person name="Roberts A."/>
            <person name="Saif S."/>
            <person name="Shea T."/>
            <person name="Sisk P."/>
            <person name="Sykes S."/>
            <person name="Wortman J."/>
            <person name="Nusbaum C."/>
            <person name="Birren B."/>
        </authorList>
    </citation>
    <scope>NUCLEOTIDE SEQUENCE [LARGE SCALE GENOMIC DNA]</scope>
    <source>
        <strain evidence="2">race PST-78</strain>
    </source>
</reference>
<sequence length="101" mass="11163">MNKLRIAATGNSAICAEVNRAAFDNKTVFSRDLDALVVGQSVKLRNEEHTKGAPRWFGPFEIKKVLGNNVYILVDQDGVDYSRPVNGNSLRPVSLRSLMNS</sequence>
<dbReference type="Proteomes" id="UP000054564">
    <property type="component" value="Unassembled WGS sequence"/>
</dbReference>
<proteinExistence type="predicted"/>
<name>A0A0L0ULA0_9BASI</name>
<protein>
    <recommendedName>
        <fullName evidence="3">Integrase zinc-binding domain-containing protein</fullName>
    </recommendedName>
</protein>
<organism evidence="1 2">
    <name type="scientific">Puccinia striiformis f. sp. tritici PST-78</name>
    <dbReference type="NCBI Taxonomy" id="1165861"/>
    <lineage>
        <taxon>Eukaryota</taxon>
        <taxon>Fungi</taxon>
        <taxon>Dikarya</taxon>
        <taxon>Basidiomycota</taxon>
        <taxon>Pucciniomycotina</taxon>
        <taxon>Pucciniomycetes</taxon>
        <taxon>Pucciniales</taxon>
        <taxon>Pucciniaceae</taxon>
        <taxon>Puccinia</taxon>
    </lineage>
</organism>
<dbReference type="OrthoDB" id="8041940at2759"/>
<comment type="caution">
    <text evidence="1">The sequence shown here is derived from an EMBL/GenBank/DDBJ whole genome shotgun (WGS) entry which is preliminary data.</text>
</comment>
<accession>A0A0L0ULA0</accession>
<evidence type="ECO:0000313" key="1">
    <source>
        <dbReference type="EMBL" id="KNE87499.1"/>
    </source>
</evidence>
<keyword evidence="2" id="KW-1185">Reference proteome</keyword>
<evidence type="ECO:0000313" key="2">
    <source>
        <dbReference type="Proteomes" id="UP000054564"/>
    </source>
</evidence>
<dbReference type="STRING" id="1165861.A0A0L0ULA0"/>
<evidence type="ECO:0008006" key="3">
    <source>
        <dbReference type="Google" id="ProtNLM"/>
    </source>
</evidence>
<dbReference type="EMBL" id="AJIL01005130">
    <property type="protein sequence ID" value="KNE87499.1"/>
    <property type="molecule type" value="Genomic_DNA"/>
</dbReference>